<dbReference type="SUPFAM" id="SSF46785">
    <property type="entry name" value="Winged helix' DNA-binding domain"/>
    <property type="match status" value="1"/>
</dbReference>
<dbReference type="PANTHER" id="PTHR43537:SF44">
    <property type="entry name" value="GNTR FAMILY REGULATORY PROTEIN"/>
    <property type="match status" value="1"/>
</dbReference>
<dbReference type="InterPro" id="IPR008920">
    <property type="entry name" value="TF_FadR/GntR_C"/>
</dbReference>
<organism evidence="6 7">
    <name type="scientific">Roseibium album</name>
    <dbReference type="NCBI Taxonomy" id="311410"/>
    <lineage>
        <taxon>Bacteria</taxon>
        <taxon>Pseudomonadati</taxon>
        <taxon>Pseudomonadota</taxon>
        <taxon>Alphaproteobacteria</taxon>
        <taxon>Hyphomicrobiales</taxon>
        <taxon>Stappiaceae</taxon>
        <taxon>Roseibium</taxon>
    </lineage>
</organism>
<dbReference type="Pfam" id="PF00392">
    <property type="entry name" value="GntR"/>
    <property type="match status" value="1"/>
</dbReference>
<sequence length="218" mass="24888">MSALEARITRGELENDKPLPPERDLMEEFGTSRTVVREAISALANRGLIELRPRFRPIVRKPDYGTLINATGTIVRYLLNEPSGVQNLYQSRVFIERGLVRDAALNATKEHISDLKAALLANSNSITNSEEFFQTDIDFHGVLYRISGNPVFPAMHKGFTSWLSPNWARMRRSIERNETVYFAHKEIYDAILERDPARAEAALIEHLRVAWGFVEETF</sequence>
<keyword evidence="7" id="KW-1185">Reference proteome</keyword>
<dbReference type="EMBL" id="CXWC01000013">
    <property type="protein sequence ID" value="CTQ76224.1"/>
    <property type="molecule type" value="Genomic_DNA"/>
</dbReference>
<evidence type="ECO:0000313" key="6">
    <source>
        <dbReference type="EMBL" id="CTQ76224.1"/>
    </source>
</evidence>
<dbReference type="PANTHER" id="PTHR43537">
    <property type="entry name" value="TRANSCRIPTIONAL REGULATOR, GNTR FAMILY"/>
    <property type="match status" value="1"/>
</dbReference>
<accession>A0A0M6ZAV4</accession>
<dbReference type="InterPro" id="IPR036390">
    <property type="entry name" value="WH_DNA-bd_sf"/>
</dbReference>
<keyword evidence="2" id="KW-0238">DNA-binding</keyword>
<dbReference type="PRINTS" id="PR00035">
    <property type="entry name" value="HTHGNTR"/>
</dbReference>
<dbReference type="Gene3D" id="1.10.10.10">
    <property type="entry name" value="Winged helix-like DNA-binding domain superfamily/Winged helix DNA-binding domain"/>
    <property type="match status" value="1"/>
</dbReference>
<dbReference type="STRING" id="311410.LA5095_03381"/>
<gene>
    <name evidence="6" type="primary">lutR_7</name>
    <name evidence="6" type="ORF">LA5096_04663</name>
</gene>
<protein>
    <submittedName>
        <fullName evidence="6">L-lactate utilization operon repressor</fullName>
    </submittedName>
</protein>
<dbReference type="SMART" id="SM00895">
    <property type="entry name" value="FCD"/>
    <property type="match status" value="1"/>
</dbReference>
<dbReference type="SMART" id="SM00345">
    <property type="entry name" value="HTH_GNTR"/>
    <property type="match status" value="1"/>
</dbReference>
<evidence type="ECO:0000256" key="2">
    <source>
        <dbReference type="ARBA" id="ARBA00023125"/>
    </source>
</evidence>
<keyword evidence="1" id="KW-0805">Transcription regulation</keyword>
<feature type="region of interest" description="Disordered" evidence="4">
    <location>
        <begin position="1"/>
        <end position="20"/>
    </location>
</feature>
<feature type="compositionally biased region" description="Basic and acidic residues" evidence="4">
    <location>
        <begin position="7"/>
        <end position="20"/>
    </location>
</feature>
<evidence type="ECO:0000256" key="4">
    <source>
        <dbReference type="SAM" id="MobiDB-lite"/>
    </source>
</evidence>
<evidence type="ECO:0000256" key="3">
    <source>
        <dbReference type="ARBA" id="ARBA00023163"/>
    </source>
</evidence>
<name>A0A0M6ZAV4_9HYPH</name>
<proteinExistence type="predicted"/>
<dbReference type="AlphaFoldDB" id="A0A0M6ZAV4"/>
<evidence type="ECO:0000313" key="7">
    <source>
        <dbReference type="Proteomes" id="UP000049983"/>
    </source>
</evidence>
<keyword evidence="3" id="KW-0804">Transcription</keyword>
<dbReference type="InterPro" id="IPR011711">
    <property type="entry name" value="GntR_C"/>
</dbReference>
<dbReference type="Gene3D" id="1.20.120.530">
    <property type="entry name" value="GntR ligand-binding domain-like"/>
    <property type="match status" value="1"/>
</dbReference>
<dbReference type="GO" id="GO:0003677">
    <property type="term" value="F:DNA binding"/>
    <property type="evidence" value="ECO:0007669"/>
    <property type="project" value="UniProtKB-KW"/>
</dbReference>
<dbReference type="PROSITE" id="PS50949">
    <property type="entry name" value="HTH_GNTR"/>
    <property type="match status" value="1"/>
</dbReference>
<dbReference type="Proteomes" id="UP000049983">
    <property type="component" value="Unassembled WGS sequence"/>
</dbReference>
<reference evidence="7" key="1">
    <citation type="submission" date="2015-07" db="EMBL/GenBank/DDBJ databases">
        <authorList>
            <person name="Rodrigo-Torres Lidia"/>
            <person name="Arahal R.David."/>
        </authorList>
    </citation>
    <scope>NUCLEOTIDE SEQUENCE [LARGE SCALE GENOMIC DNA]</scope>
    <source>
        <strain evidence="7">CECT 5096</strain>
    </source>
</reference>
<dbReference type="InterPro" id="IPR000524">
    <property type="entry name" value="Tscrpt_reg_HTH_GntR"/>
</dbReference>
<evidence type="ECO:0000256" key="1">
    <source>
        <dbReference type="ARBA" id="ARBA00023015"/>
    </source>
</evidence>
<dbReference type="Pfam" id="PF07729">
    <property type="entry name" value="FCD"/>
    <property type="match status" value="1"/>
</dbReference>
<evidence type="ECO:0000259" key="5">
    <source>
        <dbReference type="PROSITE" id="PS50949"/>
    </source>
</evidence>
<dbReference type="GO" id="GO:0003700">
    <property type="term" value="F:DNA-binding transcription factor activity"/>
    <property type="evidence" value="ECO:0007669"/>
    <property type="project" value="InterPro"/>
</dbReference>
<dbReference type="InterPro" id="IPR036388">
    <property type="entry name" value="WH-like_DNA-bd_sf"/>
</dbReference>
<dbReference type="RefSeq" id="WP_235808867.1">
    <property type="nucleotide sequence ID" value="NZ_CXWA01000004.1"/>
</dbReference>
<feature type="domain" description="HTH gntR-type" evidence="5">
    <location>
        <begin position="1"/>
        <end position="62"/>
    </location>
</feature>
<dbReference type="SUPFAM" id="SSF48008">
    <property type="entry name" value="GntR ligand-binding domain-like"/>
    <property type="match status" value="1"/>
</dbReference>
<dbReference type="CDD" id="cd07377">
    <property type="entry name" value="WHTH_GntR"/>
    <property type="match status" value="1"/>
</dbReference>
<dbReference type="GeneID" id="97671946"/>